<gene>
    <name evidence="1" type="ORF">TGME49_322900</name>
</gene>
<dbReference type="RefSeq" id="XP_018634728.1">
    <property type="nucleotide sequence ID" value="XM_018783051.1"/>
</dbReference>
<dbReference type="VEuPathDB" id="ToxoDB:TGME49_322900"/>
<dbReference type="EMBL" id="KE139419">
    <property type="protein sequence ID" value="EPT24489.1"/>
    <property type="molecule type" value="Genomic_DNA"/>
</dbReference>
<name>S8G8B1_TOXGM</name>
<dbReference type="GeneID" id="29769890"/>
<dbReference type="Gene3D" id="1.10.340.70">
    <property type="match status" value="1"/>
</dbReference>
<keyword evidence="2" id="KW-1185">Reference proteome</keyword>
<proteinExistence type="predicted"/>
<protein>
    <submittedName>
        <fullName evidence="1">Uncharacterized protein</fullName>
    </submittedName>
</protein>
<sequence>MASSQICYYPLSGSSEGKFTNSSRKPDQVARETALNLSQDLVTMVLPRLPASSQFVKEDKKHLTKCQGACQKDSWLHTADDWIILPKDFAQHFIPKINQNTHLGLKKTKELREAK</sequence>
<evidence type="ECO:0000313" key="1">
    <source>
        <dbReference type="EMBL" id="EPT24489.1"/>
    </source>
</evidence>
<dbReference type="Proteomes" id="UP000001529">
    <property type="component" value="Unassembled WGS sequence"/>
</dbReference>
<organism evidence="1 2">
    <name type="scientific">Toxoplasma gondii (strain ATCC 50611 / Me49)</name>
    <dbReference type="NCBI Taxonomy" id="508771"/>
    <lineage>
        <taxon>Eukaryota</taxon>
        <taxon>Sar</taxon>
        <taxon>Alveolata</taxon>
        <taxon>Apicomplexa</taxon>
        <taxon>Conoidasida</taxon>
        <taxon>Coccidia</taxon>
        <taxon>Eucoccidiorida</taxon>
        <taxon>Eimeriorina</taxon>
        <taxon>Sarcocystidae</taxon>
        <taxon>Toxoplasma</taxon>
    </lineage>
</organism>
<evidence type="ECO:0000313" key="2">
    <source>
        <dbReference type="Proteomes" id="UP000001529"/>
    </source>
</evidence>
<reference evidence="1" key="1">
    <citation type="submission" date="2013-04" db="EMBL/GenBank/DDBJ databases">
        <authorList>
            <person name="Sibley D."/>
            <person name="Venepally P."/>
            <person name="Karamycheva S."/>
            <person name="Hadjithomas M."/>
            <person name="Khan A."/>
            <person name="Brunk B."/>
            <person name="Roos D."/>
            <person name="Caler E."/>
            <person name="Lorenzi H."/>
        </authorList>
    </citation>
    <scope>NUCLEOTIDE SEQUENCE</scope>
    <source>
        <strain evidence="1">ME49</strain>
    </source>
</reference>
<accession>S8G8B1</accession>
<dbReference type="AlphaFoldDB" id="S8G8B1"/>